<gene>
    <name evidence="11" type="primary">norW</name>
    <name evidence="11" type="ORF">EKG39_13460</name>
</gene>
<keyword evidence="5" id="KW-0285">Flavoprotein</keyword>
<evidence type="ECO:0000313" key="12">
    <source>
        <dbReference type="Proteomes" id="UP000282060"/>
    </source>
</evidence>
<dbReference type="Gene3D" id="3.50.50.60">
    <property type="entry name" value="FAD/NAD(P)-binding domain"/>
    <property type="match status" value="2"/>
</dbReference>
<keyword evidence="7" id="KW-0560">Oxidoreductase</keyword>
<accession>A0A3S0KIL6</accession>
<evidence type="ECO:0000256" key="2">
    <source>
        <dbReference type="ARBA" id="ARBA00004496"/>
    </source>
</evidence>
<proteinExistence type="inferred from homology"/>
<dbReference type="EMBL" id="RXNV01000005">
    <property type="protein sequence ID" value="RTR31714.1"/>
    <property type="molecule type" value="Genomic_DNA"/>
</dbReference>
<dbReference type="GO" id="GO:0016491">
    <property type="term" value="F:oxidoreductase activity"/>
    <property type="evidence" value="ECO:0007669"/>
    <property type="project" value="UniProtKB-KW"/>
</dbReference>
<dbReference type="SUPFAM" id="SSF51905">
    <property type="entry name" value="FAD/NAD(P)-binding domain"/>
    <property type="match status" value="1"/>
</dbReference>
<protein>
    <submittedName>
        <fullName evidence="11">NADH:flavorubredoxin reductase NorW</fullName>
    </submittedName>
</protein>
<evidence type="ECO:0000256" key="3">
    <source>
        <dbReference type="ARBA" id="ARBA00006442"/>
    </source>
</evidence>
<dbReference type="RefSeq" id="WP_126506262.1">
    <property type="nucleotide sequence ID" value="NZ_RXNV01000005.1"/>
</dbReference>
<comment type="cofactor">
    <cofactor evidence="1">
        <name>FAD</name>
        <dbReference type="ChEBI" id="CHEBI:57692"/>
    </cofactor>
</comment>
<comment type="subcellular location">
    <subcellularLocation>
        <location evidence="2">Cytoplasm</location>
    </subcellularLocation>
</comment>
<evidence type="ECO:0000256" key="7">
    <source>
        <dbReference type="ARBA" id="ARBA00023002"/>
    </source>
</evidence>
<keyword evidence="12" id="KW-1185">Reference proteome</keyword>
<evidence type="ECO:0000256" key="6">
    <source>
        <dbReference type="ARBA" id="ARBA00022827"/>
    </source>
</evidence>
<dbReference type="PANTHER" id="PTHR43429">
    <property type="entry name" value="PYRIDINE NUCLEOTIDE-DISULFIDE OXIDOREDUCTASE DOMAIN-CONTAINING"/>
    <property type="match status" value="1"/>
</dbReference>
<evidence type="ECO:0000256" key="1">
    <source>
        <dbReference type="ARBA" id="ARBA00001974"/>
    </source>
</evidence>
<dbReference type="InterPro" id="IPR050260">
    <property type="entry name" value="FAD-bd_OxRdtase"/>
</dbReference>
<feature type="domain" description="Rubredoxin binding" evidence="10">
    <location>
        <begin position="308"/>
        <end position="377"/>
    </location>
</feature>
<dbReference type="Gene3D" id="3.30.390.120">
    <property type="match status" value="1"/>
</dbReference>
<dbReference type="InterPro" id="IPR023753">
    <property type="entry name" value="FAD/NAD-binding_dom"/>
</dbReference>
<dbReference type="PRINTS" id="PR00368">
    <property type="entry name" value="FADPNR"/>
</dbReference>
<evidence type="ECO:0000313" key="11">
    <source>
        <dbReference type="EMBL" id="RTR31714.1"/>
    </source>
</evidence>
<sequence>MSQPIVIIGSGFASYQLVKTIRRQDSQQAITVITADSGDDYAKPDLSHVFTKGQSAEDLIKMSADEFAKSHDITLLRHSRVESIDAAQKTLRCNGETIVYGQLVLATGAKAFVPPIDGDAAERIITLNGLEEYRGAQAELAKAKSVLVIGAGLIGSEIAMDLASADRHVILTDRAETLLPGLLPGFISSQLFQSLGNQGVKLELGTLVEQLQQGGEHISVRLRNGHEYFVDAVVCAAGLKPNIQLALEAGLKTNRGIVVDRQLRTSTADIFALGDCAEIEGHLLPFLQPILMSANALAKTLLGQDSDVTLPPMMVKVKTPHLPIQLSGNTSRADANWQMNANSEGMTARAFDEEKKLIGFVVTGGHMKQAFSLLRELPPRI</sequence>
<dbReference type="Proteomes" id="UP000282060">
    <property type="component" value="Unassembled WGS sequence"/>
</dbReference>
<evidence type="ECO:0000256" key="4">
    <source>
        <dbReference type="ARBA" id="ARBA00022490"/>
    </source>
</evidence>
<dbReference type="Pfam" id="PF07992">
    <property type="entry name" value="Pyr_redox_2"/>
    <property type="match status" value="1"/>
</dbReference>
<dbReference type="AlphaFoldDB" id="A0A3S0KIL6"/>
<dbReference type="InterPro" id="IPR036188">
    <property type="entry name" value="FAD/NAD-bd_sf"/>
</dbReference>
<dbReference type="OrthoDB" id="9808980at2"/>
<reference evidence="11 12" key="1">
    <citation type="submission" date="2018-12" db="EMBL/GenBank/DDBJ databases">
        <authorList>
            <person name="Yu L."/>
        </authorList>
    </citation>
    <scope>NUCLEOTIDE SEQUENCE [LARGE SCALE GENOMIC DNA]</scope>
    <source>
        <strain evidence="11 12">HAW-EB5</strain>
    </source>
</reference>
<dbReference type="GO" id="GO:0005737">
    <property type="term" value="C:cytoplasm"/>
    <property type="evidence" value="ECO:0007669"/>
    <property type="project" value="UniProtKB-SubCell"/>
</dbReference>
<evidence type="ECO:0000259" key="9">
    <source>
        <dbReference type="Pfam" id="PF07992"/>
    </source>
</evidence>
<evidence type="ECO:0000259" key="10">
    <source>
        <dbReference type="Pfam" id="PF18113"/>
    </source>
</evidence>
<comment type="similarity">
    <text evidence="3">Belongs to the FAD-dependent oxidoreductase family.</text>
</comment>
<dbReference type="PRINTS" id="PR00411">
    <property type="entry name" value="PNDRDTASEI"/>
</dbReference>
<comment type="caution">
    <text evidence="11">The sequence shown here is derived from an EMBL/GenBank/DDBJ whole genome shotgun (WGS) entry which is preliminary data.</text>
</comment>
<evidence type="ECO:0000256" key="5">
    <source>
        <dbReference type="ARBA" id="ARBA00022630"/>
    </source>
</evidence>
<name>A0A3S0KIL6_9GAMM</name>
<dbReference type="PANTHER" id="PTHR43429:SF3">
    <property type="entry name" value="NITRITE REDUCTASE [NAD(P)H]"/>
    <property type="match status" value="1"/>
</dbReference>
<keyword evidence="6" id="KW-0274">FAD</keyword>
<feature type="domain" description="FAD/NAD(P)-binding" evidence="9">
    <location>
        <begin position="5"/>
        <end position="282"/>
    </location>
</feature>
<keyword evidence="8" id="KW-0520">NAD</keyword>
<organism evidence="11 12">
    <name type="scientific">Shewanella atlantica</name>
    <dbReference type="NCBI Taxonomy" id="271099"/>
    <lineage>
        <taxon>Bacteria</taxon>
        <taxon>Pseudomonadati</taxon>
        <taxon>Pseudomonadota</taxon>
        <taxon>Gammaproteobacteria</taxon>
        <taxon>Alteromonadales</taxon>
        <taxon>Shewanellaceae</taxon>
        <taxon>Shewanella</taxon>
    </lineage>
</organism>
<dbReference type="Pfam" id="PF18113">
    <property type="entry name" value="Rbx_binding"/>
    <property type="match status" value="1"/>
</dbReference>
<keyword evidence="4" id="KW-0963">Cytoplasm</keyword>
<dbReference type="InterPro" id="IPR041364">
    <property type="entry name" value="Rbx-bd"/>
</dbReference>
<dbReference type="NCBIfam" id="NF003437">
    <property type="entry name" value="PRK04965.1"/>
    <property type="match status" value="1"/>
</dbReference>
<evidence type="ECO:0000256" key="8">
    <source>
        <dbReference type="ARBA" id="ARBA00023027"/>
    </source>
</evidence>